<accession>A0A5N5X2W5</accession>
<dbReference type="InterPro" id="IPR054477">
    <property type="entry name" value="LTN1_E3_ligase_6th"/>
</dbReference>
<dbReference type="GO" id="GO:1990112">
    <property type="term" value="C:RQC complex"/>
    <property type="evidence" value="ECO:0007669"/>
    <property type="project" value="UniProtKB-UniRule"/>
</dbReference>
<name>A0A5N5X2W5_9EURO</name>
<keyword evidence="9 16" id="KW-0479">Metal-binding</keyword>
<evidence type="ECO:0000256" key="10">
    <source>
        <dbReference type="ARBA" id="ARBA00022737"/>
    </source>
</evidence>
<dbReference type="Pfam" id="PF22999">
    <property type="entry name" value="LTN1_E3_ligase_6th"/>
    <property type="match status" value="1"/>
</dbReference>
<evidence type="ECO:0000259" key="17">
    <source>
        <dbReference type="PROSITE" id="PS50089"/>
    </source>
</evidence>
<dbReference type="EC" id="2.3.2.27" evidence="5 16"/>
<keyword evidence="8 16" id="KW-0808">Transferase</keyword>
<evidence type="ECO:0000256" key="2">
    <source>
        <dbReference type="ARBA" id="ARBA00004514"/>
    </source>
</evidence>
<comment type="subunit">
    <text evidence="16">Component of the ribosome quality control complex (RQC).</text>
</comment>
<dbReference type="UniPathway" id="UPA00143"/>
<evidence type="ECO:0000256" key="6">
    <source>
        <dbReference type="ARBA" id="ARBA00017157"/>
    </source>
</evidence>
<keyword evidence="12 16" id="KW-0833">Ubl conjugation pathway</keyword>
<dbReference type="GO" id="GO:1990116">
    <property type="term" value="P:ribosome-associated ubiquitin-dependent protein catabolic process"/>
    <property type="evidence" value="ECO:0007669"/>
    <property type="project" value="UniProtKB-UniRule"/>
</dbReference>
<dbReference type="SMART" id="SM01197">
    <property type="entry name" value="FANCL_C"/>
    <property type="match status" value="1"/>
</dbReference>
<dbReference type="InterPro" id="IPR011016">
    <property type="entry name" value="Znf_RING-CH"/>
</dbReference>
<evidence type="ECO:0000256" key="14">
    <source>
        <dbReference type="ARBA" id="ARBA00055150"/>
    </source>
</evidence>
<dbReference type="FunFam" id="3.30.40.10:FF:000038">
    <property type="entry name" value="E3 ubiquitin-protein ligase listerin"/>
    <property type="match status" value="1"/>
</dbReference>
<dbReference type="PROSITE" id="PS50089">
    <property type="entry name" value="ZF_RING_2"/>
    <property type="match status" value="1"/>
</dbReference>
<dbReference type="Pfam" id="PF22958">
    <property type="entry name" value="Ltn1_1st"/>
    <property type="match status" value="1"/>
</dbReference>
<keyword evidence="7" id="KW-0963">Cytoplasm</keyword>
<comment type="function">
    <text evidence="14">E3 ubiquitin-protein ligase component of the ribosome quality control complex (RQC), a ribosome-associated complex that mediates ubiquitination and extraction of incompletely synthesized nascent chains for proteasomal degradation. Mediates ubiquitination of proteins derived from mRNAs lacking stop codons (non-stop proteins) and other translation arrest products induced by poly-lysine sequences and tandem rare codons. Ubiquitination leads to CDC48 recruitment for extraction and degradation of the incomplete translation product. May indirectly play a role in chromatin function and transcription.</text>
</comment>
<dbReference type="InterPro" id="IPR039804">
    <property type="entry name" value="RING-CH-C4HC3_LTN1"/>
</dbReference>
<comment type="pathway">
    <text evidence="3 16">Protein modification; protein ubiquitination.</text>
</comment>
<evidence type="ECO:0000256" key="4">
    <source>
        <dbReference type="ARBA" id="ARBA00007997"/>
    </source>
</evidence>
<dbReference type="GO" id="GO:0008270">
    <property type="term" value="F:zinc ion binding"/>
    <property type="evidence" value="ECO:0007669"/>
    <property type="project" value="UniProtKB-KW"/>
</dbReference>
<dbReference type="InterPro" id="IPR001841">
    <property type="entry name" value="Znf_RING"/>
</dbReference>
<dbReference type="SMART" id="SM00184">
    <property type="entry name" value="RING"/>
    <property type="match status" value="1"/>
</dbReference>
<dbReference type="GO" id="GO:0005829">
    <property type="term" value="C:cytosol"/>
    <property type="evidence" value="ECO:0007669"/>
    <property type="project" value="UniProtKB-SubCell"/>
</dbReference>
<sequence>MSKRFKSQASSSRAAASAFGSFGGFSSSFSGHGREPSSLTYVAEPPDLSQVFEAQLTIAFKNFLKKDEVTRTKALDDLKDYVSTVESRSETLDDGFLEAWIKIYPRASIDISRRVRQTSHSVQGTIASLVGKRIARFLPKVIGAWLAGIYDNDRMVHRSALESFTRVFSTEEKRSGVWKIYQSAILDFVDDVVLQQTPQTLSDERTVKPDDAEAKYARVVGTAVLLFNRILGNSTREELEKNAATIGTLLASKSLWSLCYHDDPFVRRSIYTLIRSAASKEPEQLDWKLISAAIIGKSLHISQLGSSSDLSDLLLQVTSARPQLWTDDYTGKSSSSKRLTQYIQKGSEGGPASFWTNLSELLQIIPMQALVKVDSKSTNDGTIGISSATMLTISFQEGLNSREEPRQNQAVGWKAYIDTGIWLTKKLPQDDHANFLHGRLSPLLVQYIKPEHDGSQWELPAQSAQALCADYLDVLATHCHGSELHKLWTELSDSVLEAVRLSSPEQSKDFKSSQDAVCAQAERLLALEALVLSRVADTDREALLLKPFEDTNLTLLRNCLEVLRSRNGKPYGAAAVVEGMVQNVAQIAQRSQELLRFVREDTPELLFSPSADRLISTILSCRSWDGFGPSFEKVVEKVAQSEPESSNAHAVQKLLSSLDFKEVDDKSGLGSLIARALDRACRGSSLHWSIVVAVLQNQTSHGELTDSIFLSIIDALSDESKIIDTLHGLTQIVTSVPIAVRGFQIGPHGSKLTGKLLFLAESPVEEVASIAESLTTKVKESIVSEASARSSIEIIQHSFNNVNEESLSIESLIKIAGELLHNTKPEGLKQVVKDILPSWQSWKDSLEPFLALPPRSSSSITSPLGGTVHLTDRHISDEPRSRYETIPHDSSNCSSAFRLAYFTTRILSTFDVMGQLGAEEQETLFYYLPLSVQLIDDDLSIDNCNGVTGVILPEQREEYLAVVNGGRNLVKGWSHLEDLEDPVAPTIITFWESKLDNLTSTSPVDYRVGEAFVKIIESANPSYHKSPEEVVRICRDVRTANAIRSASWVAVLRDSILSNPAGTRLCNELIADSTGLKPHDERKDGLRKLSLLNLLVAGSENVVESVPTQRVVFLVKHLVQCLQSENILLSVKAEILQTLSFALPCIHEMYGSHWEDCMDILSTTWQEISAGDEALPVLIASFRLFARLKAIVGNEDSNDDVKDAWSDRKAALFNDLTSTIKKFDSSITFHQPRDITVDLLCRLINNIPVENLEDVSKIFHLLTAQSRIVKRAAYTVLHRYIPSVQEQISFDVALSKTAVRLPDELLSLLLEAPNMDLISLTYGDGKAWSDIRSYLLSWKVVFDHFVNASFAVQENYVSSIKDNDVLIPLLEFTFDFLQKSHQKLVDASKFDIRSFELDQSETQEKEVEWLLVHLYFLCLKYLANATKSWWIDTKKRIKGPVESWTEKYVSPLIVEDSLQGVTEWTSTQDPNEERALAVKISPKTAEIIASIPVDEESPPVALSISLPSAYPLQPALVVGRSRVLVDEKKWKNWLLTIQGVIMFANGNLVDGLLAFRKNVQGALKGQSECAICYSVISTDMQTPNKRCATCKNTFHSVCLFRWFKSSNQSTCPLCRNNFVYV</sequence>
<dbReference type="InterPro" id="IPR013083">
    <property type="entry name" value="Znf_RING/FYVE/PHD"/>
</dbReference>
<dbReference type="InterPro" id="IPR054478">
    <property type="entry name" value="LTN1_UBC"/>
</dbReference>
<evidence type="ECO:0000313" key="19">
    <source>
        <dbReference type="Proteomes" id="UP000326565"/>
    </source>
</evidence>
<protein>
    <recommendedName>
        <fullName evidence="6 16">E3 ubiquitin-protein ligase listerin</fullName>
        <ecNumber evidence="5 16">2.3.2.27</ecNumber>
    </recommendedName>
    <alternativeName>
        <fullName evidence="16">RING-type E3 ubiquitin transferase listerin</fullName>
    </alternativeName>
</protein>
<organism evidence="18 19">
    <name type="scientific">Aspergillus leporis</name>
    <dbReference type="NCBI Taxonomy" id="41062"/>
    <lineage>
        <taxon>Eukaryota</taxon>
        <taxon>Fungi</taxon>
        <taxon>Dikarya</taxon>
        <taxon>Ascomycota</taxon>
        <taxon>Pezizomycotina</taxon>
        <taxon>Eurotiomycetes</taxon>
        <taxon>Eurotiomycetidae</taxon>
        <taxon>Eurotiales</taxon>
        <taxon>Aspergillaceae</taxon>
        <taxon>Aspergillus</taxon>
        <taxon>Aspergillus subgen. Circumdati</taxon>
    </lineage>
</organism>
<reference evidence="18 19" key="1">
    <citation type="submission" date="2019-04" db="EMBL/GenBank/DDBJ databases">
        <title>Friends and foes A comparative genomics study of 23 Aspergillus species from section Flavi.</title>
        <authorList>
            <consortium name="DOE Joint Genome Institute"/>
            <person name="Kjaerbolling I."/>
            <person name="Vesth T."/>
            <person name="Frisvad J.C."/>
            <person name="Nybo J.L."/>
            <person name="Theobald S."/>
            <person name="Kildgaard S."/>
            <person name="Isbrandt T."/>
            <person name="Kuo A."/>
            <person name="Sato A."/>
            <person name="Lyhne E.K."/>
            <person name="Kogle M.E."/>
            <person name="Wiebenga A."/>
            <person name="Kun R.S."/>
            <person name="Lubbers R.J."/>
            <person name="Makela M.R."/>
            <person name="Barry K."/>
            <person name="Chovatia M."/>
            <person name="Clum A."/>
            <person name="Daum C."/>
            <person name="Haridas S."/>
            <person name="He G."/>
            <person name="LaButti K."/>
            <person name="Lipzen A."/>
            <person name="Mondo S."/>
            <person name="Riley R."/>
            <person name="Salamov A."/>
            <person name="Simmons B.A."/>
            <person name="Magnuson J.K."/>
            <person name="Henrissat B."/>
            <person name="Mortensen U.H."/>
            <person name="Larsen T.O."/>
            <person name="Devries R.P."/>
            <person name="Grigoriev I.V."/>
            <person name="Machida M."/>
            <person name="Baker S.E."/>
            <person name="Andersen M.R."/>
        </authorList>
    </citation>
    <scope>NUCLEOTIDE SEQUENCE [LARGE SCALE GENOMIC DNA]</scope>
    <source>
        <strain evidence="18 19">CBS 151.66</strain>
    </source>
</reference>
<dbReference type="SMART" id="SM00744">
    <property type="entry name" value="RINGv"/>
    <property type="match status" value="1"/>
</dbReference>
<dbReference type="InterPro" id="IPR039795">
    <property type="entry name" value="LTN1/Rkr1"/>
</dbReference>
<dbReference type="Proteomes" id="UP000326565">
    <property type="component" value="Unassembled WGS sequence"/>
</dbReference>
<evidence type="ECO:0000256" key="13">
    <source>
        <dbReference type="ARBA" id="ARBA00022833"/>
    </source>
</evidence>
<evidence type="ECO:0000256" key="16">
    <source>
        <dbReference type="RuleBase" id="RU367090"/>
    </source>
</evidence>
<keyword evidence="19" id="KW-1185">Reference proteome</keyword>
<dbReference type="SUPFAM" id="SSF48371">
    <property type="entry name" value="ARM repeat"/>
    <property type="match status" value="1"/>
</dbReference>
<dbReference type="InterPro" id="IPR016024">
    <property type="entry name" value="ARM-type_fold"/>
</dbReference>
<dbReference type="EMBL" id="ML732201">
    <property type="protein sequence ID" value="KAB8074969.1"/>
    <property type="molecule type" value="Genomic_DNA"/>
</dbReference>
<comment type="catalytic activity">
    <reaction evidence="1 16">
        <text>S-ubiquitinyl-[E2 ubiquitin-conjugating enzyme]-L-cysteine + [acceptor protein]-L-lysine = [E2 ubiquitin-conjugating enzyme]-L-cysteine + N(6)-ubiquitinyl-[acceptor protein]-L-lysine.</text>
        <dbReference type="EC" id="2.3.2.27"/>
    </reaction>
</comment>
<dbReference type="Pfam" id="PF23009">
    <property type="entry name" value="UBC_like"/>
    <property type="match status" value="1"/>
</dbReference>
<proteinExistence type="inferred from homology"/>
<dbReference type="GO" id="GO:0061630">
    <property type="term" value="F:ubiquitin protein ligase activity"/>
    <property type="evidence" value="ECO:0007669"/>
    <property type="project" value="UniProtKB-UniRule"/>
</dbReference>
<keyword evidence="10" id="KW-0677">Repeat</keyword>
<dbReference type="GO" id="GO:0043023">
    <property type="term" value="F:ribosomal large subunit binding"/>
    <property type="evidence" value="ECO:0007669"/>
    <property type="project" value="TreeGrafter"/>
</dbReference>
<keyword evidence="13 16" id="KW-0862">Zinc</keyword>
<comment type="subcellular location">
    <subcellularLocation>
        <location evidence="2">Cytoplasm</location>
        <location evidence="2">Cytosol</location>
    </subcellularLocation>
</comment>
<dbReference type="GO" id="GO:0072344">
    <property type="term" value="P:rescue of stalled ribosome"/>
    <property type="evidence" value="ECO:0007669"/>
    <property type="project" value="UniProtKB-UniRule"/>
</dbReference>
<comment type="function">
    <text evidence="16">E3 ubiquitin-protein ligase. Component of the ribosome quality control complex (RQC), a ribosome-associated complex that mediates ubiquitination and extraction of incompletely synthesized nascent chains for proteasomal degradation.</text>
</comment>
<evidence type="ECO:0000256" key="5">
    <source>
        <dbReference type="ARBA" id="ARBA00012483"/>
    </source>
</evidence>
<dbReference type="SUPFAM" id="SSF57850">
    <property type="entry name" value="RING/U-box"/>
    <property type="match status" value="1"/>
</dbReference>
<dbReference type="CDD" id="cd16491">
    <property type="entry name" value="RING-CH-C4HC3_LTN1"/>
    <property type="match status" value="1"/>
</dbReference>
<evidence type="ECO:0000256" key="12">
    <source>
        <dbReference type="ARBA" id="ARBA00022786"/>
    </source>
</evidence>
<gene>
    <name evidence="18" type="ORF">BDV29DRAFT_114704</name>
</gene>
<keyword evidence="11 15" id="KW-0863">Zinc-finger</keyword>
<feature type="domain" description="RING-type" evidence="17">
    <location>
        <begin position="1569"/>
        <end position="1615"/>
    </location>
</feature>
<dbReference type="InterPro" id="IPR054476">
    <property type="entry name" value="Ltn1_N"/>
</dbReference>
<evidence type="ECO:0000256" key="7">
    <source>
        <dbReference type="ARBA" id="ARBA00022490"/>
    </source>
</evidence>
<dbReference type="FunFam" id="1.25.10.10:FF:000641">
    <property type="entry name" value="RING zinc finger protein-like protein"/>
    <property type="match status" value="1"/>
</dbReference>
<evidence type="ECO:0000313" key="18">
    <source>
        <dbReference type="EMBL" id="KAB8074969.1"/>
    </source>
</evidence>
<evidence type="ECO:0000256" key="3">
    <source>
        <dbReference type="ARBA" id="ARBA00004906"/>
    </source>
</evidence>
<evidence type="ECO:0000256" key="9">
    <source>
        <dbReference type="ARBA" id="ARBA00022723"/>
    </source>
</evidence>
<dbReference type="PANTHER" id="PTHR12389">
    <property type="entry name" value="ZINC FINGER PROTEIN 294"/>
    <property type="match status" value="1"/>
</dbReference>
<evidence type="ECO:0000256" key="8">
    <source>
        <dbReference type="ARBA" id="ARBA00022679"/>
    </source>
</evidence>
<dbReference type="PANTHER" id="PTHR12389:SF0">
    <property type="entry name" value="E3 UBIQUITIN-PROTEIN LIGASE LISTERIN"/>
    <property type="match status" value="1"/>
</dbReference>
<dbReference type="Gene3D" id="3.30.40.10">
    <property type="entry name" value="Zinc/RING finger domain, C3HC4 (zinc finger)"/>
    <property type="match status" value="1"/>
</dbReference>
<dbReference type="GO" id="GO:0016567">
    <property type="term" value="P:protein ubiquitination"/>
    <property type="evidence" value="ECO:0007669"/>
    <property type="project" value="UniProtKB-UniPathway"/>
</dbReference>
<evidence type="ECO:0000256" key="15">
    <source>
        <dbReference type="PROSITE-ProRule" id="PRU00175"/>
    </source>
</evidence>
<dbReference type="Pfam" id="PF13639">
    <property type="entry name" value="zf-RING_2"/>
    <property type="match status" value="1"/>
</dbReference>
<comment type="similarity">
    <text evidence="4 16">Belongs to the LTN1 family.</text>
</comment>
<evidence type="ECO:0000256" key="1">
    <source>
        <dbReference type="ARBA" id="ARBA00000900"/>
    </source>
</evidence>
<evidence type="ECO:0000256" key="11">
    <source>
        <dbReference type="ARBA" id="ARBA00022771"/>
    </source>
</evidence>
<dbReference type="OrthoDB" id="6108at2759"/>